<protein>
    <recommendedName>
        <fullName evidence="4">Transmembrane protein</fullName>
    </recommendedName>
</protein>
<dbReference type="Proteomes" id="UP000836788">
    <property type="component" value="Chromosome 17"/>
</dbReference>
<keyword evidence="2" id="KW-1133">Transmembrane helix</keyword>
<proteinExistence type="predicted"/>
<gene>
    <name evidence="3" type="ORF">PTTT1_LOCUS20556</name>
</gene>
<evidence type="ECO:0000256" key="1">
    <source>
        <dbReference type="SAM" id="MobiDB-lite"/>
    </source>
</evidence>
<keyword evidence="2" id="KW-0812">Transmembrane</keyword>
<organism evidence="3">
    <name type="scientific">Phaeodactylum tricornutum</name>
    <name type="common">Diatom</name>
    <dbReference type="NCBI Taxonomy" id="2850"/>
    <lineage>
        <taxon>Eukaryota</taxon>
        <taxon>Sar</taxon>
        <taxon>Stramenopiles</taxon>
        <taxon>Ochrophyta</taxon>
        <taxon>Bacillariophyta</taxon>
        <taxon>Bacillariophyceae</taxon>
        <taxon>Bacillariophycidae</taxon>
        <taxon>Naviculales</taxon>
        <taxon>Phaeodactylaceae</taxon>
        <taxon>Phaeodactylum</taxon>
    </lineage>
</organism>
<evidence type="ECO:0008006" key="4">
    <source>
        <dbReference type="Google" id="ProtNLM"/>
    </source>
</evidence>
<evidence type="ECO:0000256" key="2">
    <source>
        <dbReference type="SAM" id="Phobius"/>
    </source>
</evidence>
<keyword evidence="2" id="KW-0472">Membrane</keyword>
<dbReference type="AlphaFoldDB" id="A0A8J9TBV3"/>
<reference evidence="3" key="1">
    <citation type="submission" date="2022-02" db="EMBL/GenBank/DDBJ databases">
        <authorList>
            <person name="Giguere J D."/>
        </authorList>
    </citation>
    <scope>NUCLEOTIDE SEQUENCE</scope>
    <source>
        <strain evidence="3">CCAP 1055/1</strain>
    </source>
</reference>
<feature type="region of interest" description="Disordered" evidence="1">
    <location>
        <begin position="185"/>
        <end position="213"/>
    </location>
</feature>
<feature type="transmembrane region" description="Helical" evidence="2">
    <location>
        <begin position="147"/>
        <end position="176"/>
    </location>
</feature>
<name>A0A8J9TBV3_PHATR</name>
<dbReference type="EMBL" id="OU594958">
    <property type="protein sequence ID" value="CAG9282734.1"/>
    <property type="molecule type" value="Genomic_DNA"/>
</dbReference>
<accession>A0A8J9TBV3</accession>
<sequence length="213" mass="22634">MTIRSTNKTNESVSSATTVTNRATEADPFGLYTPQQPPVVVEEEDVTVVHPFATAIAVDTPLALTVSHATSDHVTSVPANHSTTTCSPYVQSLNYTTNATPVKATAYQSLSPSATSINKDTATWNKLDSYPTEKLQRMKRRRKRRTVIASVTGGAVGFVFLGPLGLAIGAVSGAVLTKATGKAREKRVASNYERQHGKPTAGRSVPAHRATVA</sequence>
<evidence type="ECO:0000313" key="3">
    <source>
        <dbReference type="EMBL" id="CAG9282734.1"/>
    </source>
</evidence>
<feature type="region of interest" description="Disordered" evidence="1">
    <location>
        <begin position="1"/>
        <end position="21"/>
    </location>
</feature>
<feature type="compositionally biased region" description="Basic and acidic residues" evidence="1">
    <location>
        <begin position="185"/>
        <end position="196"/>
    </location>
</feature>